<keyword evidence="1" id="KW-0784">Thiamine biosynthesis</keyword>
<evidence type="ECO:0000256" key="1">
    <source>
        <dbReference type="PIRNR" id="PIRNR003170"/>
    </source>
</evidence>
<keyword evidence="6" id="KW-1185">Reference proteome</keyword>
<dbReference type="SUPFAM" id="SSF48613">
    <property type="entry name" value="Heme oxygenase-like"/>
    <property type="match status" value="1"/>
</dbReference>
<dbReference type="InterPro" id="IPR026285">
    <property type="entry name" value="TenA_E"/>
</dbReference>
<dbReference type="GO" id="GO:0005829">
    <property type="term" value="C:cytosol"/>
    <property type="evidence" value="ECO:0007669"/>
    <property type="project" value="TreeGrafter"/>
</dbReference>
<dbReference type="CDD" id="cd19358">
    <property type="entry name" value="TenA_E_Spr0628-like"/>
    <property type="match status" value="1"/>
</dbReference>
<dbReference type="InterPro" id="IPR050967">
    <property type="entry name" value="Thiamine_Salvage_TenA"/>
</dbReference>
<comment type="pathway">
    <text evidence="1">Cofactor biosynthesis; thiamine diphosphate biosynthesis.</text>
</comment>
<evidence type="ECO:0000259" key="4">
    <source>
        <dbReference type="Pfam" id="PF03070"/>
    </source>
</evidence>
<dbReference type="InterPro" id="IPR004305">
    <property type="entry name" value="Thiaminase-2/PQQC"/>
</dbReference>
<gene>
    <name evidence="5" type="ORF">COO92_06595</name>
</gene>
<dbReference type="GO" id="GO:0050334">
    <property type="term" value="F:thiaminase activity"/>
    <property type="evidence" value="ECO:0007669"/>
    <property type="project" value="UniProtKB-UniRule"/>
</dbReference>
<keyword evidence="1" id="KW-0378">Hydrolase</keyword>
<feature type="binding site" evidence="3">
    <location>
        <position position="164"/>
    </location>
    <ligand>
        <name>substrate</name>
    </ligand>
</feature>
<dbReference type="GO" id="GO:0009229">
    <property type="term" value="P:thiamine diphosphate biosynthetic process"/>
    <property type="evidence" value="ECO:0007669"/>
    <property type="project" value="UniProtKB-UniPathway"/>
</dbReference>
<comment type="caution">
    <text evidence="5">The sequence shown here is derived from an EMBL/GenBank/DDBJ whole genome shotgun (WGS) entry which is preliminary data.</text>
</comment>
<sequence>MSTLAATQPAPKIDPADDFPVWQETHPSGTFSDWLKASVCDDWKRVTHHPFTDAWGDGALPGANLKNYLIQDHRFIDRFVALLAAAVSRAPTLKDRIPGCQFLALLTGAENTYFERSFDALGVSDADRENQPDWPATAAFKQLMTDATNSNSYTNMLAVLAVAEGTYLGWADRVNTAIAKRPDDFWYSEWLDLHIGAYFESVIAYLNDQLDQCGPGLSADDRAQCLDHFRRATSLEVAFFDTAWGPQE</sequence>
<dbReference type="RefSeq" id="WP_101300973.1">
    <property type="nucleotide sequence ID" value="NZ_NXGX01000002.1"/>
</dbReference>
<dbReference type="Gene3D" id="1.20.910.10">
    <property type="entry name" value="Heme oxygenase-like"/>
    <property type="match status" value="1"/>
</dbReference>
<dbReference type="EC" id="3.5.99.2" evidence="1"/>
<dbReference type="PANTHER" id="PTHR43198:SF2">
    <property type="entry name" value="SI:CH1073-67J19.1-RELATED"/>
    <property type="match status" value="1"/>
</dbReference>
<dbReference type="AlphaFoldDB" id="A0A2N3LAI3"/>
<dbReference type="Proteomes" id="UP000233332">
    <property type="component" value="Unassembled WGS sequence"/>
</dbReference>
<dbReference type="Pfam" id="PF03070">
    <property type="entry name" value="TENA_THI-4"/>
    <property type="match status" value="1"/>
</dbReference>
<organism evidence="5 6">
    <name type="scientific">Thalassospira lohafexi</name>
    <dbReference type="NCBI Taxonomy" id="744227"/>
    <lineage>
        <taxon>Bacteria</taxon>
        <taxon>Pseudomonadati</taxon>
        <taxon>Pseudomonadota</taxon>
        <taxon>Alphaproteobacteria</taxon>
        <taxon>Rhodospirillales</taxon>
        <taxon>Thalassospiraceae</taxon>
        <taxon>Thalassospira</taxon>
    </lineage>
</organism>
<dbReference type="PIRSF" id="PIRSF003170">
    <property type="entry name" value="Pet18p"/>
    <property type="match status" value="1"/>
</dbReference>
<evidence type="ECO:0000313" key="5">
    <source>
        <dbReference type="EMBL" id="PKR59802.1"/>
    </source>
</evidence>
<dbReference type="GO" id="GO:0009228">
    <property type="term" value="P:thiamine biosynthetic process"/>
    <property type="evidence" value="ECO:0007669"/>
    <property type="project" value="UniProtKB-KW"/>
</dbReference>
<evidence type="ECO:0000313" key="6">
    <source>
        <dbReference type="Proteomes" id="UP000233332"/>
    </source>
</evidence>
<comment type="catalytic activity">
    <reaction evidence="1">
        <text>4-amino-5-aminomethyl-2-methylpyrimidine + H2O = 4-amino-5-hydroxymethyl-2-methylpyrimidine + NH4(+)</text>
        <dbReference type="Rhea" id="RHEA:31799"/>
        <dbReference type="ChEBI" id="CHEBI:15377"/>
        <dbReference type="ChEBI" id="CHEBI:16892"/>
        <dbReference type="ChEBI" id="CHEBI:28938"/>
        <dbReference type="ChEBI" id="CHEBI:63416"/>
        <dbReference type="EC" id="3.5.99.2"/>
    </reaction>
</comment>
<reference evidence="5 6" key="1">
    <citation type="submission" date="2017-09" db="EMBL/GenBank/DDBJ databases">
        <title>Biodiversity and function of Thalassospira species in the particle-attached aromatic-hydrocarbon-degrading consortia from the surface seawater of the China South Sea.</title>
        <authorList>
            <person name="Dong C."/>
            <person name="Lai Q."/>
            <person name="Shao Z."/>
        </authorList>
    </citation>
    <scope>NUCLEOTIDE SEQUENCE [LARGE SCALE GENOMIC DNA]</scope>
    <source>
        <strain evidence="5 6">139Z-12</strain>
    </source>
</reference>
<name>A0A2N3LAI3_9PROT</name>
<comment type="similarity">
    <text evidence="1">Belongs to the TenA family.</text>
</comment>
<dbReference type="EMBL" id="NXGX01000002">
    <property type="protein sequence ID" value="PKR59802.1"/>
    <property type="molecule type" value="Genomic_DNA"/>
</dbReference>
<feature type="active site" description="Proton donor" evidence="2">
    <location>
        <position position="236"/>
    </location>
</feature>
<dbReference type="PANTHER" id="PTHR43198">
    <property type="entry name" value="BIFUNCTIONAL TH2 PROTEIN"/>
    <property type="match status" value="1"/>
</dbReference>
<feature type="domain" description="Thiaminase-2/PQQC" evidence="4">
    <location>
        <begin position="43"/>
        <end position="244"/>
    </location>
</feature>
<comment type="function">
    <text evidence="1">Catalyzes an amino-pyrimidine hydrolysis reaction at the C5' of the pyrimidine moiety of thiamine compounds, a reaction that is part of a thiamine salvage pathway. Thus, catalyzes the conversion of 4-amino-5-aminomethyl-2-methylpyrimidine to 4-amino-5-hydroxymethyl-2-methylpyrimidine (HMP).</text>
</comment>
<evidence type="ECO:0000256" key="3">
    <source>
        <dbReference type="PIRSR" id="PIRSR003170-2"/>
    </source>
</evidence>
<dbReference type="UniPathway" id="UPA00060"/>
<feature type="binding site" evidence="3">
    <location>
        <position position="72"/>
    </location>
    <ligand>
        <name>substrate</name>
    </ligand>
</feature>
<protein>
    <recommendedName>
        <fullName evidence="1">Aminopyrimidine aminohydrolase</fullName>
        <ecNumber evidence="1">3.5.99.2</ecNumber>
    </recommendedName>
</protein>
<accession>A0A2N3LAI3</accession>
<proteinExistence type="inferred from homology"/>
<feature type="binding site" evidence="3">
    <location>
        <position position="110"/>
    </location>
    <ligand>
        <name>substrate</name>
    </ligand>
</feature>
<comment type="catalytic activity">
    <reaction evidence="1">
        <text>thiamine + H2O = 5-(2-hydroxyethyl)-4-methylthiazole + 4-amino-5-hydroxymethyl-2-methylpyrimidine + H(+)</text>
        <dbReference type="Rhea" id="RHEA:17509"/>
        <dbReference type="ChEBI" id="CHEBI:15377"/>
        <dbReference type="ChEBI" id="CHEBI:15378"/>
        <dbReference type="ChEBI" id="CHEBI:16892"/>
        <dbReference type="ChEBI" id="CHEBI:17957"/>
        <dbReference type="ChEBI" id="CHEBI:18385"/>
        <dbReference type="EC" id="3.5.99.2"/>
    </reaction>
</comment>
<evidence type="ECO:0000256" key="2">
    <source>
        <dbReference type="PIRSR" id="PIRSR003170-1"/>
    </source>
</evidence>
<dbReference type="InterPro" id="IPR016084">
    <property type="entry name" value="Haem_Oase-like_multi-hlx"/>
</dbReference>